<dbReference type="Proteomes" id="UP000817658">
    <property type="component" value="Chromosome 1"/>
</dbReference>
<name>Q5N744_ORYSJ</name>
<reference evidence="3" key="5">
    <citation type="submission" date="2008-12" db="EMBL/GenBank/DDBJ databases">
        <title>Improved gene annotation of the rice (Oryza sativa) genomes.</title>
        <authorList>
            <person name="Wang J."/>
            <person name="Li R."/>
            <person name="Fan W."/>
            <person name="Huang Q."/>
            <person name="Zhang J."/>
            <person name="Zhou Y."/>
            <person name="Hu Y."/>
            <person name="Zi S."/>
            <person name="Li J."/>
            <person name="Ni P."/>
            <person name="Zheng H."/>
            <person name="Zhang Y."/>
            <person name="Zhao M."/>
            <person name="Hao Q."/>
            <person name="McDermott J."/>
            <person name="Samudrala R."/>
            <person name="Kristiansen K."/>
            <person name="Wong G.K.-S."/>
        </authorList>
    </citation>
    <scope>NUCLEOTIDE SEQUENCE</scope>
</reference>
<evidence type="ECO:0000313" key="4">
    <source>
        <dbReference type="Proteomes" id="UP000000763"/>
    </source>
</evidence>
<accession>Q5N744</accession>
<reference evidence="4" key="2">
    <citation type="journal article" date="2005" name="Nature">
        <title>The map-based sequence of the rice genome.</title>
        <authorList>
            <consortium name="International rice genome sequencing project (IRGSP)"/>
            <person name="Matsumoto T."/>
            <person name="Wu J."/>
            <person name="Kanamori H."/>
            <person name="Katayose Y."/>
            <person name="Fujisawa M."/>
            <person name="Namiki N."/>
            <person name="Mizuno H."/>
            <person name="Yamamoto K."/>
            <person name="Antonio B.A."/>
            <person name="Baba T."/>
            <person name="Sakata K."/>
            <person name="Nagamura Y."/>
            <person name="Aoki H."/>
            <person name="Arikawa K."/>
            <person name="Arita K."/>
            <person name="Bito T."/>
            <person name="Chiden Y."/>
            <person name="Fujitsuka N."/>
            <person name="Fukunaka R."/>
            <person name="Hamada M."/>
            <person name="Harada C."/>
            <person name="Hayashi A."/>
            <person name="Hijishita S."/>
            <person name="Honda M."/>
            <person name="Hosokawa S."/>
            <person name="Ichikawa Y."/>
            <person name="Idonuma A."/>
            <person name="Iijima M."/>
            <person name="Ikeda M."/>
            <person name="Ikeno M."/>
            <person name="Ito K."/>
            <person name="Ito S."/>
            <person name="Ito T."/>
            <person name="Ito Y."/>
            <person name="Ito Y."/>
            <person name="Iwabuchi A."/>
            <person name="Kamiya K."/>
            <person name="Karasawa W."/>
            <person name="Kurita K."/>
            <person name="Katagiri S."/>
            <person name="Kikuta A."/>
            <person name="Kobayashi H."/>
            <person name="Kobayashi N."/>
            <person name="Machita K."/>
            <person name="Maehara T."/>
            <person name="Masukawa M."/>
            <person name="Mizubayashi T."/>
            <person name="Mukai Y."/>
            <person name="Nagasaki H."/>
            <person name="Nagata Y."/>
            <person name="Naito S."/>
            <person name="Nakashima M."/>
            <person name="Nakama Y."/>
            <person name="Nakamichi Y."/>
            <person name="Nakamura M."/>
            <person name="Meguro A."/>
            <person name="Negishi M."/>
            <person name="Ohta I."/>
            <person name="Ohta T."/>
            <person name="Okamoto M."/>
            <person name="Ono N."/>
            <person name="Saji S."/>
            <person name="Sakaguchi M."/>
            <person name="Sakai K."/>
            <person name="Shibata M."/>
            <person name="Shimokawa T."/>
            <person name="Song J."/>
            <person name="Takazaki Y."/>
            <person name="Terasawa K."/>
            <person name="Tsugane M."/>
            <person name="Tsuji K."/>
            <person name="Ueda S."/>
            <person name="Waki K."/>
            <person name="Yamagata H."/>
            <person name="Yamamoto M."/>
            <person name="Yamamoto S."/>
            <person name="Yamane H."/>
            <person name="Yoshiki S."/>
            <person name="Yoshihara R."/>
            <person name="Yukawa K."/>
            <person name="Zhong H."/>
            <person name="Yano M."/>
            <person name="Yuan Q."/>
            <person name="Ouyang S."/>
            <person name="Liu J."/>
            <person name="Jones K.M."/>
            <person name="Gansberger K."/>
            <person name="Moffat K."/>
            <person name="Hill J."/>
            <person name="Bera J."/>
            <person name="Fadrosh D."/>
            <person name="Jin S."/>
            <person name="Johri S."/>
            <person name="Kim M."/>
            <person name="Overton L."/>
            <person name="Reardon M."/>
            <person name="Tsitrin T."/>
            <person name="Vuong H."/>
            <person name="Weaver B."/>
            <person name="Ciecko A."/>
            <person name="Tallon L."/>
            <person name="Jackson J."/>
            <person name="Pai G."/>
            <person name="Aken S.V."/>
            <person name="Utterback T."/>
            <person name="Reidmuller S."/>
            <person name="Feldblyum T."/>
            <person name="Hsiao J."/>
            <person name="Zismann V."/>
            <person name="Iobst S."/>
            <person name="de Vazeille A.R."/>
            <person name="Buell C.R."/>
            <person name="Ying K."/>
            <person name="Li Y."/>
            <person name="Lu T."/>
            <person name="Huang Y."/>
            <person name="Zhao Q."/>
            <person name="Feng Q."/>
            <person name="Zhang L."/>
            <person name="Zhu J."/>
            <person name="Weng Q."/>
            <person name="Mu J."/>
            <person name="Lu Y."/>
            <person name="Fan D."/>
            <person name="Liu Y."/>
            <person name="Guan J."/>
            <person name="Zhang Y."/>
            <person name="Yu S."/>
            <person name="Liu X."/>
            <person name="Zhang Y."/>
            <person name="Hong G."/>
            <person name="Han B."/>
            <person name="Choisne N."/>
            <person name="Demange N."/>
            <person name="Orjeda G."/>
            <person name="Samain S."/>
            <person name="Cattolico L."/>
            <person name="Pelletier E."/>
            <person name="Couloux A."/>
            <person name="Segurens B."/>
            <person name="Wincker P."/>
            <person name="D'Hont A."/>
            <person name="Scarpelli C."/>
            <person name="Weissenbach J."/>
            <person name="Salanoubat M."/>
            <person name="Quetier F."/>
            <person name="Yu Y."/>
            <person name="Kim H.R."/>
            <person name="Rambo T."/>
            <person name="Currie J."/>
            <person name="Collura K."/>
            <person name="Luo M."/>
            <person name="Yang T."/>
            <person name="Ammiraju J.S.S."/>
            <person name="Engler F."/>
            <person name="Soderlund C."/>
            <person name="Wing R.A."/>
            <person name="Palmer L.E."/>
            <person name="de la Bastide M."/>
            <person name="Spiegel L."/>
            <person name="Nascimento L."/>
            <person name="Zutavern T."/>
            <person name="O'Shaughnessy A."/>
            <person name="Dike S."/>
            <person name="Dedhia N."/>
            <person name="Preston R."/>
            <person name="Balija V."/>
            <person name="McCombie W.R."/>
            <person name="Chow T."/>
            <person name="Chen H."/>
            <person name="Chung M."/>
            <person name="Chen C."/>
            <person name="Shaw J."/>
            <person name="Wu H."/>
            <person name="Hsiao K."/>
            <person name="Chao Y."/>
            <person name="Chu M."/>
            <person name="Cheng C."/>
            <person name="Hour A."/>
            <person name="Lee P."/>
            <person name="Lin S."/>
            <person name="Lin Y."/>
            <person name="Liou J."/>
            <person name="Liu S."/>
            <person name="Hsing Y."/>
            <person name="Raghuvanshi S."/>
            <person name="Mohanty A."/>
            <person name="Bharti A.K."/>
            <person name="Gaur A."/>
            <person name="Gupta V."/>
            <person name="Kumar D."/>
            <person name="Ravi V."/>
            <person name="Vij S."/>
            <person name="Kapur A."/>
            <person name="Khurana P."/>
            <person name="Khurana P."/>
            <person name="Khurana J.P."/>
            <person name="Tyagi A.K."/>
            <person name="Gaikwad K."/>
            <person name="Singh A."/>
            <person name="Dalal V."/>
            <person name="Srivastava S."/>
            <person name="Dixit A."/>
            <person name="Pal A.K."/>
            <person name="Ghazi I.A."/>
            <person name="Yadav M."/>
            <person name="Pandit A."/>
            <person name="Bhargava A."/>
            <person name="Sureshbabu K."/>
            <person name="Batra K."/>
            <person name="Sharma T.R."/>
            <person name="Mohapatra T."/>
            <person name="Singh N.K."/>
            <person name="Messing J."/>
            <person name="Nelson A.B."/>
            <person name="Fuks G."/>
            <person name="Kavchok S."/>
            <person name="Keizer G."/>
            <person name="Linton E."/>
            <person name="Llaca V."/>
            <person name="Song R."/>
            <person name="Tanyolac B."/>
            <person name="Young S."/>
            <person name="Ho-Il K."/>
            <person name="Hahn J.H."/>
            <person name="Sangsakoo G."/>
            <person name="Vanavichit A."/>
            <person name="de Mattos Luiz.A.T."/>
            <person name="Zimmer P.D."/>
            <person name="Malone G."/>
            <person name="Dellagostin O."/>
            <person name="de Oliveira A.C."/>
            <person name="Bevan M."/>
            <person name="Bancroft I."/>
            <person name="Minx P."/>
            <person name="Cordum H."/>
            <person name="Wilson R."/>
            <person name="Cheng Z."/>
            <person name="Jin W."/>
            <person name="Jiang J."/>
            <person name="Leong S.A."/>
            <person name="Iwama H."/>
            <person name="Gojobori T."/>
            <person name="Itoh T."/>
            <person name="Niimura Y."/>
            <person name="Fujii Y."/>
            <person name="Habara T."/>
            <person name="Sakai H."/>
            <person name="Sato Y."/>
            <person name="Wilson G."/>
            <person name="Kumar K."/>
            <person name="McCouch S."/>
            <person name="Juretic N."/>
            <person name="Hoen D."/>
            <person name="Wright S."/>
            <person name="Bruskiewich R."/>
            <person name="Bureau T."/>
            <person name="Miyao A."/>
            <person name="Hirochika H."/>
            <person name="Nishikawa T."/>
            <person name="Kadowaki K."/>
            <person name="Sugiura M."/>
            <person name="Burr B."/>
            <person name="Sasaki T."/>
        </authorList>
    </citation>
    <scope>NUCLEOTIDE SEQUENCE [LARGE SCALE GENOMIC DNA]</scope>
    <source>
        <strain evidence="4">cv. Nipponbare</strain>
    </source>
</reference>
<reference evidence="3" key="3">
    <citation type="journal article" date="2005" name="PLoS Biol.">
        <title>The genomes of Oryza sativa: a history of duplications.</title>
        <authorList>
            <person name="Yu J."/>
            <person name="Wang J."/>
            <person name="Lin W."/>
            <person name="Li S."/>
            <person name="Li H."/>
            <person name="Zhou J."/>
            <person name="Ni P."/>
            <person name="Dong W."/>
            <person name="Hu S."/>
            <person name="Zeng C."/>
            <person name="Zhang J."/>
            <person name="Zhang Y."/>
            <person name="Li R."/>
            <person name="Xu Z."/>
            <person name="Li S."/>
            <person name="Li X."/>
            <person name="Zheng H."/>
            <person name="Cong L."/>
            <person name="Lin L."/>
            <person name="Yin J."/>
            <person name="Geng J."/>
            <person name="Li G."/>
            <person name="Shi J."/>
            <person name="Liu J."/>
            <person name="Lv H."/>
            <person name="Li J."/>
            <person name="Wang J."/>
            <person name="Deng Y."/>
            <person name="Ran L."/>
            <person name="Shi X."/>
            <person name="Wang X."/>
            <person name="Wu Q."/>
            <person name="Li C."/>
            <person name="Ren X."/>
            <person name="Wang J."/>
            <person name="Wang X."/>
            <person name="Li D."/>
            <person name="Liu D."/>
            <person name="Zhang X."/>
            <person name="Ji Z."/>
            <person name="Zhao W."/>
            <person name="Sun Y."/>
            <person name="Zhang Z."/>
            <person name="Bao J."/>
            <person name="Han Y."/>
            <person name="Dong L."/>
            <person name="Ji J."/>
            <person name="Chen P."/>
            <person name="Wu S."/>
            <person name="Liu J."/>
            <person name="Xiao Y."/>
            <person name="Bu D."/>
            <person name="Tan J."/>
            <person name="Yang L."/>
            <person name="Ye C."/>
            <person name="Zhang J."/>
            <person name="Xu J."/>
            <person name="Zhou Y."/>
            <person name="Yu Y."/>
            <person name="Zhang B."/>
            <person name="Zhuang S."/>
            <person name="Wei H."/>
            <person name="Liu B."/>
            <person name="Lei M."/>
            <person name="Yu H."/>
            <person name="Li Y."/>
            <person name="Xu H."/>
            <person name="Wei S."/>
            <person name="He X."/>
            <person name="Fang L."/>
            <person name="Zhang Z."/>
            <person name="Zhang Y."/>
            <person name="Huang X."/>
            <person name="Su Z."/>
            <person name="Tong W."/>
            <person name="Li J."/>
            <person name="Tong Z."/>
            <person name="Li S."/>
            <person name="Ye J."/>
            <person name="Wang L."/>
            <person name="Fang L."/>
            <person name="Lei T."/>
            <person name="Chen C."/>
            <person name="Chen H."/>
            <person name="Xu Z."/>
            <person name="Li H."/>
            <person name="Huang H."/>
            <person name="Zhang F."/>
            <person name="Xu H."/>
            <person name="Li N."/>
            <person name="Zhao C."/>
            <person name="Li S."/>
            <person name="Dong L."/>
            <person name="Huang Y."/>
            <person name="Li L."/>
            <person name="Xi Y."/>
            <person name="Qi Q."/>
            <person name="Li W."/>
            <person name="Zhang B."/>
            <person name="Hu W."/>
            <person name="Zhang Y."/>
            <person name="Tian X."/>
            <person name="Jiao Y."/>
            <person name="Liang X."/>
            <person name="Jin J."/>
            <person name="Gao L."/>
            <person name="Zheng W."/>
            <person name="Hao B."/>
            <person name="Liu S."/>
            <person name="Wang W."/>
            <person name="Yuan L."/>
            <person name="Cao M."/>
            <person name="McDermott J."/>
            <person name="Samudrala R."/>
            <person name="Wang J."/>
            <person name="Wong G.K."/>
            <person name="Yang H."/>
        </authorList>
    </citation>
    <scope>NUCLEOTIDE SEQUENCE [LARGE SCALE GENOMIC DNA]</scope>
</reference>
<dbReference type="AlphaFoldDB" id="Q5N744"/>
<sequence length="390" mass="44793">MAIEDKLDLLLRRIEEYELRREEADRRARADIRSLIDVVEACTPEVGKKAKDLLASIKKEQSKVTPTTCRRQLRKSSHLLLARVMVVELSSTEQFGSENISFKGKHVDKLRLFGMPPWLPLVCFLEAREGKCCTTDSAASIISWNEQKKMMTTETCTCFEQKMQKFWDLTFQVSLTTLASKESNLVICDPKSLSVWLSSVDLRGMLLNYYQTRVEKWNMRIICMVISESESCLESNYIGLNAERDLLYVIADEKGCKRVKEMEEDANSIHDEKYTFELVSAEVHIKLLGIIVGKQFITVPLSGITHEDFAWSKKLSRLKLLALFFFNNVLLSNTKYLEQPWDPGGFNSSAWRQAEFKERGLLDTLLGCTTAGPLRKSRPKQTQEEQYITQ</sequence>
<organism evidence="3">
    <name type="scientific">Oryza sativa subsp. japonica</name>
    <name type="common">Rice</name>
    <dbReference type="NCBI Taxonomy" id="39947"/>
    <lineage>
        <taxon>Eukaryota</taxon>
        <taxon>Viridiplantae</taxon>
        <taxon>Streptophyta</taxon>
        <taxon>Embryophyta</taxon>
        <taxon>Tracheophyta</taxon>
        <taxon>Spermatophyta</taxon>
        <taxon>Magnoliopsida</taxon>
        <taxon>Liliopsida</taxon>
        <taxon>Poales</taxon>
        <taxon>Poaceae</taxon>
        <taxon>BOP clade</taxon>
        <taxon>Oryzoideae</taxon>
        <taxon>Oryzeae</taxon>
        <taxon>Oryzinae</taxon>
        <taxon>Oryza</taxon>
        <taxon>Oryza sativa</taxon>
    </lineage>
</organism>
<proteinExistence type="predicted"/>
<dbReference type="Proteomes" id="UP000007752">
    <property type="component" value="Chromosome 1"/>
</dbReference>
<accession>A3A025</accession>
<reference evidence="1" key="1">
    <citation type="journal article" date="2002" name="Nature">
        <title>The genome sequence and structure of rice chromosome 1.</title>
        <authorList>
            <person name="Sasaki T."/>
            <person name="Matsumoto T."/>
            <person name="Yamamoto K."/>
            <person name="Sakata K."/>
            <person name="Baba T."/>
            <person name="Katayose Y."/>
            <person name="Wu J."/>
            <person name="Niimura Y."/>
            <person name="Cheng Z."/>
            <person name="Nagamura Y."/>
            <person name="Antonio B.A."/>
            <person name="Kanamori H."/>
            <person name="Hosokawa S."/>
            <person name="Masukawa M."/>
            <person name="Arikawa K."/>
            <person name="Chiden Y."/>
            <person name="Hayashi M."/>
            <person name="Okamoto M."/>
            <person name="Ando T."/>
            <person name="Aoki H."/>
            <person name="Arita K."/>
            <person name="Hamada M."/>
            <person name="Harada C."/>
            <person name="Hijishita S."/>
            <person name="Honda M."/>
            <person name="Ichikawa Y."/>
            <person name="Idonuma A."/>
            <person name="Iijima M."/>
            <person name="Ikeda M."/>
            <person name="Ikeno M."/>
            <person name="Itoh S."/>
            <person name="Itoh T."/>
            <person name="Itoh Y."/>
            <person name="Itoh Y."/>
            <person name="Iwabuchi A."/>
            <person name="Kamiya K."/>
            <person name="Karasawa W."/>
            <person name="Katagiri S."/>
            <person name="Kikuta A."/>
            <person name="Kobayashi N."/>
            <person name="Kono I."/>
            <person name="Machita K."/>
            <person name="Maehara T."/>
            <person name="Mizuno H."/>
            <person name="Mizubayashi T."/>
            <person name="Mukai Y."/>
            <person name="Nagasaki H."/>
            <person name="Nakashima M."/>
            <person name="Nakama Y."/>
            <person name="Nakamichi Y."/>
            <person name="Nakamura M."/>
            <person name="Namiki N."/>
            <person name="Negishi M."/>
            <person name="Ohta I."/>
            <person name="Ono N."/>
            <person name="Saji S."/>
            <person name="Sakai K."/>
            <person name="Shibata M."/>
            <person name="Shimokawa T."/>
            <person name="Shomura A."/>
            <person name="Song J."/>
            <person name="Takazaki Y."/>
            <person name="Terasawa K."/>
            <person name="Tsuji K."/>
            <person name="Waki K."/>
            <person name="Yamagata H."/>
            <person name="Yamane H."/>
            <person name="Yoshiki S."/>
            <person name="Yoshihara R."/>
            <person name="Yukawa K."/>
            <person name="Zhong H."/>
            <person name="Iwama H."/>
            <person name="Endo T."/>
            <person name="Ito H."/>
            <person name="Hahn J.H."/>
            <person name="Kim H.I."/>
            <person name="Eun M.Y."/>
            <person name="Yano M."/>
            <person name="Jiang J."/>
            <person name="Gojobori T."/>
        </authorList>
    </citation>
    <scope>NUCLEOTIDE SEQUENCE</scope>
</reference>
<dbReference type="EMBL" id="AP004669">
    <property type="protein sequence ID" value="BAD82714.1"/>
    <property type="molecule type" value="Genomic_DNA"/>
</dbReference>
<dbReference type="Proteomes" id="UP000000763">
    <property type="component" value="Chromosome 1"/>
</dbReference>
<evidence type="ECO:0000313" key="2">
    <source>
        <dbReference type="EMBL" id="BAD82714.1"/>
    </source>
</evidence>
<evidence type="ECO:0000313" key="3">
    <source>
        <dbReference type="EMBL" id="EAZ14322.1"/>
    </source>
</evidence>
<evidence type="ECO:0000313" key="1">
    <source>
        <dbReference type="EMBL" id="BAD81727.1"/>
    </source>
</evidence>
<gene>
    <name evidence="3" type="ORF">OsJ_04249</name>
    <name evidence="1" type="ORF">P0039A07.36</name>
    <name evidence="2" type="ORF">P0491F11.10</name>
</gene>
<dbReference type="EMBL" id="CM000138">
    <property type="protein sequence ID" value="EAZ14322.1"/>
    <property type="molecule type" value="Genomic_DNA"/>
</dbReference>
<dbReference type="EMBL" id="AP003235">
    <property type="protein sequence ID" value="BAD81727.1"/>
    <property type="molecule type" value="Genomic_DNA"/>
</dbReference>
<reference evidence="4" key="4">
    <citation type="journal article" date="2008" name="Nucleic Acids Res.">
        <title>The rice annotation project database (RAP-DB): 2008 update.</title>
        <authorList>
            <consortium name="The rice annotation project (RAP)"/>
        </authorList>
    </citation>
    <scope>GENOME REANNOTATION</scope>
    <source>
        <strain evidence="4">cv. Nipponbare</strain>
    </source>
</reference>
<protein>
    <submittedName>
        <fullName evidence="3">Uncharacterized protein</fullName>
    </submittedName>
</protein>